<keyword evidence="4" id="KW-0813">Transport</keyword>
<comment type="caution">
    <text evidence="12">The sequence shown here is derived from an EMBL/GenBank/DDBJ whole genome shotgun (WGS) entry which is preliminary data.</text>
</comment>
<comment type="similarity">
    <text evidence="3">Belongs to the major facilitator superfamily. FHS transporter (TC 2.A.1.7) family.</text>
</comment>
<keyword evidence="6" id="KW-0997">Cell inner membrane</keyword>
<evidence type="ECO:0000313" key="13">
    <source>
        <dbReference type="Proteomes" id="UP000236893"/>
    </source>
</evidence>
<comment type="subcellular location">
    <subcellularLocation>
        <location evidence="2">Cell inner membrane</location>
        <topology evidence="2">Multi-pass membrane protein</topology>
    </subcellularLocation>
</comment>
<evidence type="ECO:0000256" key="6">
    <source>
        <dbReference type="ARBA" id="ARBA00022519"/>
    </source>
</evidence>
<keyword evidence="10 11" id="KW-0472">Membrane</keyword>
<dbReference type="CDD" id="cd17394">
    <property type="entry name" value="MFS_FucP_like"/>
    <property type="match status" value="1"/>
</dbReference>
<evidence type="ECO:0000256" key="8">
    <source>
        <dbReference type="ARBA" id="ARBA00022692"/>
    </source>
</evidence>
<dbReference type="GO" id="GO:1904659">
    <property type="term" value="P:D-glucose transmembrane transport"/>
    <property type="evidence" value="ECO:0007669"/>
    <property type="project" value="InterPro"/>
</dbReference>
<evidence type="ECO:0000256" key="11">
    <source>
        <dbReference type="SAM" id="Phobius"/>
    </source>
</evidence>
<dbReference type="PANTHER" id="PTHR43702">
    <property type="entry name" value="L-FUCOSE-PROTON SYMPORTER"/>
    <property type="match status" value="1"/>
</dbReference>
<reference evidence="12 13" key="1">
    <citation type="submission" date="2018-01" db="EMBL/GenBank/DDBJ databases">
        <authorList>
            <person name="Gaut B.S."/>
            <person name="Morton B.R."/>
            <person name="Clegg M.T."/>
            <person name="Duvall M.R."/>
        </authorList>
    </citation>
    <scope>NUCLEOTIDE SEQUENCE [LARGE SCALE GENOMIC DNA]</scope>
    <source>
        <strain evidence="12 13">HR-AV</strain>
    </source>
</reference>
<dbReference type="InterPro" id="IPR005275">
    <property type="entry name" value="Lfuc_symporter_FucP"/>
</dbReference>
<evidence type="ECO:0000256" key="3">
    <source>
        <dbReference type="ARBA" id="ARBA00009120"/>
    </source>
</evidence>
<keyword evidence="7" id="KW-0762">Sugar transport</keyword>
<organism evidence="12 13">
    <name type="scientific">Solitalea longa</name>
    <dbReference type="NCBI Taxonomy" id="2079460"/>
    <lineage>
        <taxon>Bacteria</taxon>
        <taxon>Pseudomonadati</taxon>
        <taxon>Bacteroidota</taxon>
        <taxon>Sphingobacteriia</taxon>
        <taxon>Sphingobacteriales</taxon>
        <taxon>Sphingobacteriaceae</taxon>
        <taxon>Solitalea</taxon>
    </lineage>
</organism>
<feature type="transmembrane region" description="Helical" evidence="11">
    <location>
        <begin position="284"/>
        <end position="302"/>
    </location>
</feature>
<keyword evidence="8 11" id="KW-0812">Transmembrane</keyword>
<dbReference type="InterPro" id="IPR005964">
    <property type="entry name" value="Glc/Gal_transptr_bac"/>
</dbReference>
<keyword evidence="13" id="KW-1185">Reference proteome</keyword>
<evidence type="ECO:0000256" key="1">
    <source>
        <dbReference type="ARBA" id="ARBA00003321"/>
    </source>
</evidence>
<evidence type="ECO:0000256" key="4">
    <source>
        <dbReference type="ARBA" id="ARBA00022448"/>
    </source>
</evidence>
<dbReference type="Pfam" id="PF07690">
    <property type="entry name" value="MFS_1"/>
    <property type="match status" value="1"/>
</dbReference>
<feature type="transmembrane region" description="Helical" evidence="11">
    <location>
        <begin position="114"/>
        <end position="135"/>
    </location>
</feature>
<feature type="transmembrane region" description="Helical" evidence="11">
    <location>
        <begin position="398"/>
        <end position="417"/>
    </location>
</feature>
<dbReference type="PANTHER" id="PTHR43702:SF3">
    <property type="entry name" value="PROTEIN TSGA"/>
    <property type="match status" value="1"/>
</dbReference>
<feature type="transmembrane region" description="Helical" evidence="11">
    <location>
        <begin position="21"/>
        <end position="41"/>
    </location>
</feature>
<dbReference type="InterPro" id="IPR036259">
    <property type="entry name" value="MFS_trans_sf"/>
</dbReference>
<keyword evidence="5" id="KW-1003">Cell membrane</keyword>
<name>A0A2S4ZZH1_9SPHI</name>
<feature type="transmembrane region" description="Helical" evidence="11">
    <location>
        <begin position="373"/>
        <end position="392"/>
    </location>
</feature>
<dbReference type="GO" id="GO:0055056">
    <property type="term" value="F:D-glucose transmembrane transporter activity"/>
    <property type="evidence" value="ECO:0007669"/>
    <property type="project" value="InterPro"/>
</dbReference>
<feature type="transmembrane region" description="Helical" evidence="11">
    <location>
        <begin position="61"/>
        <end position="82"/>
    </location>
</feature>
<dbReference type="SUPFAM" id="SSF103473">
    <property type="entry name" value="MFS general substrate transporter"/>
    <property type="match status" value="1"/>
</dbReference>
<evidence type="ECO:0000256" key="2">
    <source>
        <dbReference type="ARBA" id="ARBA00004429"/>
    </source>
</evidence>
<dbReference type="OrthoDB" id="9786665at2"/>
<dbReference type="Gene3D" id="1.20.1250.20">
    <property type="entry name" value="MFS general substrate transporter like domains"/>
    <property type="match status" value="2"/>
</dbReference>
<evidence type="ECO:0000256" key="7">
    <source>
        <dbReference type="ARBA" id="ARBA00022597"/>
    </source>
</evidence>
<dbReference type="NCBIfam" id="TIGR00885">
    <property type="entry name" value="fucP"/>
    <property type="match status" value="1"/>
</dbReference>
<dbReference type="GO" id="GO:0005354">
    <property type="term" value="F:galactose transmembrane transporter activity"/>
    <property type="evidence" value="ECO:0007669"/>
    <property type="project" value="InterPro"/>
</dbReference>
<evidence type="ECO:0000313" key="12">
    <source>
        <dbReference type="EMBL" id="POY35740.1"/>
    </source>
</evidence>
<dbReference type="AlphaFoldDB" id="A0A2S4ZZH1"/>
<keyword evidence="9 11" id="KW-1133">Transmembrane helix</keyword>
<evidence type="ECO:0000256" key="9">
    <source>
        <dbReference type="ARBA" id="ARBA00022989"/>
    </source>
</evidence>
<dbReference type="GO" id="GO:0015535">
    <property type="term" value="F:fucose:proton symporter activity"/>
    <property type="evidence" value="ECO:0007669"/>
    <property type="project" value="InterPro"/>
</dbReference>
<dbReference type="EMBL" id="PQVF01000009">
    <property type="protein sequence ID" value="POY35740.1"/>
    <property type="molecule type" value="Genomic_DNA"/>
</dbReference>
<feature type="transmembrane region" description="Helical" evidence="11">
    <location>
        <begin position="250"/>
        <end position="272"/>
    </location>
</feature>
<dbReference type="InterPro" id="IPR050375">
    <property type="entry name" value="MFS_TsgA-like"/>
</dbReference>
<proteinExistence type="inferred from homology"/>
<feature type="transmembrane region" description="Helical" evidence="11">
    <location>
        <begin position="314"/>
        <end position="332"/>
    </location>
</feature>
<evidence type="ECO:0000256" key="5">
    <source>
        <dbReference type="ARBA" id="ARBA00022475"/>
    </source>
</evidence>
<dbReference type="NCBIfam" id="TIGR01272">
    <property type="entry name" value="gluP"/>
    <property type="match status" value="1"/>
</dbReference>
<feature type="transmembrane region" description="Helical" evidence="11">
    <location>
        <begin position="338"/>
        <end position="361"/>
    </location>
</feature>
<protein>
    <submittedName>
        <fullName evidence="12">L-fucose:H+ symporter permease</fullName>
    </submittedName>
</protein>
<feature type="transmembrane region" description="Helical" evidence="11">
    <location>
        <begin position="89"/>
        <end position="108"/>
    </location>
</feature>
<gene>
    <name evidence="12" type="primary">fucP</name>
    <name evidence="12" type="ORF">C3K47_13345</name>
</gene>
<comment type="function">
    <text evidence="1">Intake of glucose and galactose.</text>
</comment>
<feature type="transmembrane region" description="Helical" evidence="11">
    <location>
        <begin position="203"/>
        <end position="221"/>
    </location>
</feature>
<evidence type="ECO:0000256" key="10">
    <source>
        <dbReference type="ARBA" id="ARBA00023136"/>
    </source>
</evidence>
<dbReference type="RefSeq" id="WP_103789653.1">
    <property type="nucleotide sequence ID" value="NZ_PQVF01000009.1"/>
</dbReference>
<accession>A0A2S4ZZH1</accession>
<dbReference type="Proteomes" id="UP000236893">
    <property type="component" value="Unassembled WGS sequence"/>
</dbReference>
<sequence length="426" mass="46994">MNITTEQSIDQVNSKNKSRSYLVPLILITSLFFFWGFVHNLDPVLIPHLRKAFRLNDLESSLVDFSVFIAYFAMALPAGFIMRKWGYKSGIIIGLVLFAIGSFLFIPAANTMQYAFFLGALFIIACGLTFLETAANPYVTILGPAETATQRLNFSQSFNGLAAFIAPVIGGKFILSGNEVNPSSLSATEYQNYLIQEASTVKLPYTILGAAIVLITILFIFTKLPDIKHEDETAEGSTIRQAFKHKHLRWAVIAQFFYVGAQVCVLSFFIRFITVSAHMNEKSAAVYSGFAGLAFMIGRFAGTSFMQFIKPNKLLMVYATASILLSGIAIFSSGMITVYALIGIAFFMSIMFPTIFSLGIVGLGKDTKIASSLLVMSIVGGAILPLFLGYISDLTHNIQYGYVVPLICFIVILYFGWKKWEPETSN</sequence>
<dbReference type="InterPro" id="IPR011701">
    <property type="entry name" value="MFS"/>
</dbReference>
<dbReference type="GO" id="GO:0005886">
    <property type="term" value="C:plasma membrane"/>
    <property type="evidence" value="ECO:0007669"/>
    <property type="project" value="UniProtKB-SubCell"/>
</dbReference>
<feature type="transmembrane region" description="Helical" evidence="11">
    <location>
        <begin position="156"/>
        <end position="175"/>
    </location>
</feature>